<evidence type="ECO:0000256" key="2">
    <source>
        <dbReference type="ARBA" id="ARBA00022963"/>
    </source>
</evidence>
<dbReference type="InterPro" id="IPR016035">
    <property type="entry name" value="Acyl_Trfase/lysoPLipase"/>
</dbReference>
<evidence type="ECO:0000256" key="4">
    <source>
        <dbReference type="PROSITE-ProRule" id="PRU01161"/>
    </source>
</evidence>
<accession>A0A6N8DKX4</accession>
<dbReference type="InterPro" id="IPR002641">
    <property type="entry name" value="PNPLA_dom"/>
</dbReference>
<dbReference type="GO" id="GO:0016787">
    <property type="term" value="F:hydrolase activity"/>
    <property type="evidence" value="ECO:0007669"/>
    <property type="project" value="UniProtKB-UniRule"/>
</dbReference>
<dbReference type="RefSeq" id="WP_155445803.1">
    <property type="nucleotide sequence ID" value="NZ_JAOQNR010000006.1"/>
</dbReference>
<evidence type="ECO:0000256" key="3">
    <source>
        <dbReference type="ARBA" id="ARBA00023098"/>
    </source>
</evidence>
<keyword evidence="3 4" id="KW-0443">Lipid metabolism</keyword>
<dbReference type="Proteomes" id="UP000439113">
    <property type="component" value="Unassembled WGS sequence"/>
</dbReference>
<sequence>MFGLNWRNYERPQESLSAASGGAAAVKTERRPRIGLALGAGAARGWSHIGVLQELEARKIPIDVIAGSSIGAVVGGCYAAGKMGAIEAFARSLTKRRVLSLLDLSFSGAGMLAGSKLRDELSRALSGQRIEDLRLRFGAVATEIGLGHEVWLRRGDLVQAIRASYALPGIFEPVRFDDRWLFDGALVNPVPVTLCRAMGAEIVIAVNLVGDAAYRGSLIADPGAGVDGAHKEHERTVEAPAPVKEARWLRRQFAPGADGAPGIATALLEAFNITQDRIARSRLAGDPPDVLINARLAKIGFFEFHRADELISLGREAARRALNDIAEMAALERKLHETA</sequence>
<keyword evidence="2 4" id="KW-0442">Lipid degradation</keyword>
<feature type="short sequence motif" description="DGA/G" evidence="4">
    <location>
        <begin position="183"/>
        <end position="185"/>
    </location>
</feature>
<evidence type="ECO:0000259" key="5">
    <source>
        <dbReference type="PROSITE" id="PS51635"/>
    </source>
</evidence>
<dbReference type="Gene3D" id="3.40.1090.10">
    <property type="entry name" value="Cytosolic phospholipase A2 catalytic domain"/>
    <property type="match status" value="2"/>
</dbReference>
<dbReference type="PANTHER" id="PTHR14226">
    <property type="entry name" value="NEUROPATHY TARGET ESTERASE/SWISS CHEESE D.MELANOGASTER"/>
    <property type="match status" value="1"/>
</dbReference>
<dbReference type="GO" id="GO:0016042">
    <property type="term" value="P:lipid catabolic process"/>
    <property type="evidence" value="ECO:0007669"/>
    <property type="project" value="UniProtKB-UniRule"/>
</dbReference>
<gene>
    <name evidence="6" type="ORF">GJ654_08890</name>
</gene>
<dbReference type="InterPro" id="IPR050301">
    <property type="entry name" value="NTE"/>
</dbReference>
<feature type="short sequence motif" description="GXSXG" evidence="4">
    <location>
        <begin position="67"/>
        <end position="71"/>
    </location>
</feature>
<reference evidence="6 7" key="1">
    <citation type="submission" date="2019-11" db="EMBL/GenBank/DDBJ databases">
        <title>Whole-genome sequence of a Rhodoblastus acidophilus DSM 142.</title>
        <authorList>
            <person name="Kyndt J.A."/>
            <person name="Meyer T.E."/>
        </authorList>
    </citation>
    <scope>NUCLEOTIDE SEQUENCE [LARGE SCALE GENOMIC DNA]</scope>
    <source>
        <strain evidence="6 7">DSM 142</strain>
    </source>
</reference>
<evidence type="ECO:0000313" key="6">
    <source>
        <dbReference type="EMBL" id="MTV31109.1"/>
    </source>
</evidence>
<comment type="caution">
    <text evidence="6">The sequence shown here is derived from an EMBL/GenBank/DDBJ whole genome shotgun (WGS) entry which is preliminary data.</text>
</comment>
<dbReference type="Pfam" id="PF01734">
    <property type="entry name" value="Patatin"/>
    <property type="match status" value="1"/>
</dbReference>
<organism evidence="6 7">
    <name type="scientific">Rhodoblastus acidophilus</name>
    <name type="common">Rhodopseudomonas acidophila</name>
    <dbReference type="NCBI Taxonomy" id="1074"/>
    <lineage>
        <taxon>Bacteria</taxon>
        <taxon>Pseudomonadati</taxon>
        <taxon>Pseudomonadota</taxon>
        <taxon>Alphaproteobacteria</taxon>
        <taxon>Hyphomicrobiales</taxon>
        <taxon>Rhodoblastaceae</taxon>
        <taxon>Rhodoblastus</taxon>
    </lineage>
</organism>
<dbReference type="PANTHER" id="PTHR14226:SF76">
    <property type="entry name" value="NTE FAMILY PROTEIN RSSA"/>
    <property type="match status" value="1"/>
</dbReference>
<evidence type="ECO:0000313" key="7">
    <source>
        <dbReference type="Proteomes" id="UP000439113"/>
    </source>
</evidence>
<comment type="caution">
    <text evidence="4">Lacks conserved residue(s) required for the propagation of feature annotation.</text>
</comment>
<name>A0A6N8DKX4_RHOAC</name>
<protein>
    <submittedName>
        <fullName evidence="6">NTE family protein rssA</fullName>
    </submittedName>
</protein>
<feature type="active site" description="Nucleophile" evidence="4">
    <location>
        <position position="69"/>
    </location>
</feature>
<dbReference type="PROSITE" id="PS51635">
    <property type="entry name" value="PNPLA"/>
    <property type="match status" value="1"/>
</dbReference>
<dbReference type="SUPFAM" id="SSF52151">
    <property type="entry name" value="FabD/lysophospholipase-like"/>
    <property type="match status" value="1"/>
</dbReference>
<dbReference type="OrthoDB" id="5290098at2"/>
<feature type="active site" description="Proton acceptor" evidence="4">
    <location>
        <position position="183"/>
    </location>
</feature>
<evidence type="ECO:0000256" key="1">
    <source>
        <dbReference type="ARBA" id="ARBA00022801"/>
    </source>
</evidence>
<dbReference type="AlphaFoldDB" id="A0A6N8DKX4"/>
<keyword evidence="1 4" id="KW-0378">Hydrolase</keyword>
<dbReference type="EMBL" id="WNKS01000006">
    <property type="protein sequence ID" value="MTV31109.1"/>
    <property type="molecule type" value="Genomic_DNA"/>
</dbReference>
<proteinExistence type="predicted"/>
<feature type="domain" description="PNPLA" evidence="5">
    <location>
        <begin position="36"/>
        <end position="196"/>
    </location>
</feature>